<feature type="region of interest" description="Disordered" evidence="1">
    <location>
        <begin position="1"/>
        <end position="180"/>
    </location>
</feature>
<keyword evidence="3" id="KW-1185">Reference proteome</keyword>
<dbReference type="InParanoid" id="A0A136IMU9"/>
<organism evidence="2 3">
    <name type="scientific">Microdochium bolleyi</name>
    <dbReference type="NCBI Taxonomy" id="196109"/>
    <lineage>
        <taxon>Eukaryota</taxon>
        <taxon>Fungi</taxon>
        <taxon>Dikarya</taxon>
        <taxon>Ascomycota</taxon>
        <taxon>Pezizomycotina</taxon>
        <taxon>Sordariomycetes</taxon>
        <taxon>Xylariomycetidae</taxon>
        <taxon>Xylariales</taxon>
        <taxon>Microdochiaceae</taxon>
        <taxon>Microdochium</taxon>
    </lineage>
</organism>
<dbReference type="OrthoDB" id="10605945at2759"/>
<feature type="compositionally biased region" description="Polar residues" evidence="1">
    <location>
        <begin position="162"/>
        <end position="179"/>
    </location>
</feature>
<accession>A0A136IMU9</accession>
<feature type="compositionally biased region" description="Polar residues" evidence="1">
    <location>
        <begin position="1"/>
        <end position="18"/>
    </location>
</feature>
<dbReference type="Proteomes" id="UP000070501">
    <property type="component" value="Unassembled WGS sequence"/>
</dbReference>
<reference evidence="3" key="1">
    <citation type="submission" date="2016-02" db="EMBL/GenBank/DDBJ databases">
        <title>Draft genome sequence of Microdochium bolleyi, a fungal endophyte of beachgrass.</title>
        <authorList>
            <consortium name="DOE Joint Genome Institute"/>
            <person name="David A.S."/>
            <person name="May G."/>
            <person name="Haridas S."/>
            <person name="Lim J."/>
            <person name="Wang M."/>
            <person name="Labutti K."/>
            <person name="Lipzen A."/>
            <person name="Barry K."/>
            <person name="Grigoriev I.V."/>
        </authorList>
    </citation>
    <scope>NUCLEOTIDE SEQUENCE [LARGE SCALE GENOMIC DNA]</scope>
    <source>
        <strain evidence="3">J235TASD1</strain>
    </source>
</reference>
<protein>
    <submittedName>
        <fullName evidence="2">Uncharacterized protein</fullName>
    </submittedName>
</protein>
<evidence type="ECO:0000313" key="3">
    <source>
        <dbReference type="Proteomes" id="UP000070501"/>
    </source>
</evidence>
<name>A0A136IMU9_9PEZI</name>
<sequence length="189" mass="20224">MTHARTNSQKSTGSTSHPDSVPSKSVFEESEDEDESSYTFDRGTSRKFRKGGLSLITRASAKQTSSASKAPLVPGHSPANSMPGLSDGSESSKPSSVGEQTPTDDPATKRFGRAFSSKTAPSKPDHPDDELIVLMQALNKPKRRESSARTRSSHERVGPESKSLSLLFPSTTAAKNPSYTPMLAGIMIQ</sequence>
<feature type="compositionally biased region" description="Basic and acidic residues" evidence="1">
    <location>
        <begin position="144"/>
        <end position="159"/>
    </location>
</feature>
<evidence type="ECO:0000313" key="2">
    <source>
        <dbReference type="EMBL" id="KXJ86287.1"/>
    </source>
</evidence>
<gene>
    <name evidence="2" type="ORF">Micbo1qcDRAFT_168615</name>
</gene>
<proteinExistence type="predicted"/>
<feature type="compositionally biased region" description="Low complexity" evidence="1">
    <location>
        <begin position="59"/>
        <end position="70"/>
    </location>
</feature>
<feature type="compositionally biased region" description="Polar residues" evidence="1">
    <location>
        <begin position="88"/>
        <end position="103"/>
    </location>
</feature>
<evidence type="ECO:0000256" key="1">
    <source>
        <dbReference type="SAM" id="MobiDB-lite"/>
    </source>
</evidence>
<dbReference type="EMBL" id="KQ964269">
    <property type="protein sequence ID" value="KXJ86287.1"/>
    <property type="molecule type" value="Genomic_DNA"/>
</dbReference>
<dbReference type="AlphaFoldDB" id="A0A136IMU9"/>